<accession>A0A383RTP1</accession>
<organism evidence="3 4">
    <name type="scientific">Pseudomonas reidholzensis</name>
    <dbReference type="NCBI Taxonomy" id="1785162"/>
    <lineage>
        <taxon>Bacteria</taxon>
        <taxon>Pseudomonadati</taxon>
        <taxon>Pseudomonadota</taxon>
        <taxon>Gammaproteobacteria</taxon>
        <taxon>Pseudomonadales</taxon>
        <taxon>Pseudomonadaceae</taxon>
        <taxon>Pseudomonas</taxon>
    </lineage>
</organism>
<dbReference type="AlphaFoldDB" id="A0A383RTP1"/>
<proteinExistence type="predicted"/>
<evidence type="ECO:0000313" key="4">
    <source>
        <dbReference type="Proteomes" id="UP000263595"/>
    </source>
</evidence>
<dbReference type="Proteomes" id="UP000263595">
    <property type="component" value="Unassembled WGS sequence"/>
</dbReference>
<protein>
    <submittedName>
        <fullName evidence="3">Type 1 pili protein CsuE</fullName>
    </submittedName>
</protein>
<gene>
    <name evidence="3" type="primary">csuE</name>
    <name evidence="3" type="ORF">CCOS865_01987</name>
</gene>
<dbReference type="PROSITE" id="PS51257">
    <property type="entry name" value="PROKAR_LIPOPROTEIN"/>
    <property type="match status" value="1"/>
</dbReference>
<dbReference type="EMBL" id="UNOZ01000013">
    <property type="protein sequence ID" value="SYX89728.1"/>
    <property type="molecule type" value="Genomic_DNA"/>
</dbReference>
<reference evidence="4" key="1">
    <citation type="submission" date="2018-08" db="EMBL/GenBank/DDBJ databases">
        <authorList>
            <person name="Blom J."/>
        </authorList>
    </citation>
    <scope>NUCLEOTIDE SEQUENCE [LARGE SCALE GENOMIC DNA]</scope>
    <source>
        <strain evidence="4">CCOS 865</strain>
    </source>
</reference>
<dbReference type="PANTHER" id="PTHR37089:SF1">
    <property type="entry name" value="MEMBRANE PROTEIN"/>
    <property type="match status" value="1"/>
</dbReference>
<evidence type="ECO:0000256" key="1">
    <source>
        <dbReference type="SAM" id="SignalP"/>
    </source>
</evidence>
<keyword evidence="1" id="KW-0732">Signal</keyword>
<evidence type="ECO:0000259" key="2">
    <source>
        <dbReference type="Pfam" id="PF05229"/>
    </source>
</evidence>
<dbReference type="PANTHER" id="PTHR37089">
    <property type="entry name" value="PROTEIN U-RELATED"/>
    <property type="match status" value="1"/>
</dbReference>
<evidence type="ECO:0000313" key="3">
    <source>
        <dbReference type="EMBL" id="SYX89728.1"/>
    </source>
</evidence>
<dbReference type="Pfam" id="PF05229">
    <property type="entry name" value="SCPU"/>
    <property type="match status" value="2"/>
</dbReference>
<dbReference type="InterPro" id="IPR053167">
    <property type="entry name" value="Spore_coat_component"/>
</dbReference>
<dbReference type="RefSeq" id="WP_119140324.1">
    <property type="nucleotide sequence ID" value="NZ_CBCSFL010000005.1"/>
</dbReference>
<feature type="chain" id="PRO_5016673757" evidence="1">
    <location>
        <begin position="23"/>
        <end position="324"/>
    </location>
</feature>
<dbReference type="InterPro" id="IPR007893">
    <property type="entry name" value="Spore_coat_U/FanG"/>
</dbReference>
<feature type="domain" description="Spore coat protein U/FanG" evidence="2">
    <location>
        <begin position="17"/>
        <end position="157"/>
    </location>
</feature>
<feature type="signal peptide" evidence="1">
    <location>
        <begin position="1"/>
        <end position="22"/>
    </location>
</feature>
<keyword evidence="4" id="KW-1185">Reference proteome</keyword>
<feature type="domain" description="Spore coat protein U/FanG" evidence="2">
    <location>
        <begin position="183"/>
        <end position="319"/>
    </location>
</feature>
<dbReference type="SMART" id="SM00972">
    <property type="entry name" value="SCPU"/>
    <property type="match status" value="2"/>
</dbReference>
<sequence length="324" mass="33393">MNAALRGLLLCGLLLPTAPVWAGCNTTTTAPASFGTVNSTLVRGTVQTATTGNAGLQCTGSLLALLTNNDHFYATITATGTNGLVGPTGDVIPYTIYGNATTSFPITRGTQFDFAPNGIIDALGLLNGTAPKTVPLYFRTVIGANVAAGVYQETLSIAWVWNYCPGIGLGGLCIGRDIGSGSQNLTISLTVTNDCQITTPNIVFNSAPVVSGFGTVSQSVNIACTKGSNYTVGLDDGLNVSGGRRRMKSPANNYLAYDIFKSAGAVRWGSLSAARRASSDANVNGGPGTGTGSQVFNYNAKVYTDQATPPAATYTDSVILDVQF</sequence>
<name>A0A383RTP1_9PSED</name>
<dbReference type="OrthoDB" id="8901110at2"/>